<accession>A0ABP8U7N2</accession>
<dbReference type="RefSeq" id="WP_345430509.1">
    <property type="nucleotide sequence ID" value="NZ_BAABHK010000002.1"/>
</dbReference>
<reference evidence="2" key="1">
    <citation type="journal article" date="2019" name="Int. J. Syst. Evol. Microbiol.">
        <title>The Global Catalogue of Microorganisms (GCM) 10K type strain sequencing project: providing services to taxonomists for standard genome sequencing and annotation.</title>
        <authorList>
            <consortium name="The Broad Institute Genomics Platform"/>
            <consortium name="The Broad Institute Genome Sequencing Center for Infectious Disease"/>
            <person name="Wu L."/>
            <person name="Ma J."/>
        </authorList>
    </citation>
    <scope>NUCLEOTIDE SEQUENCE [LARGE SCALE GENOMIC DNA]</scope>
    <source>
        <strain evidence="2">JCM 17939</strain>
    </source>
</reference>
<dbReference type="Proteomes" id="UP001501442">
    <property type="component" value="Unassembled WGS sequence"/>
</dbReference>
<evidence type="ECO:0000313" key="1">
    <source>
        <dbReference type="EMBL" id="GAA4623784.1"/>
    </source>
</evidence>
<evidence type="ECO:0000313" key="2">
    <source>
        <dbReference type="Proteomes" id="UP001501442"/>
    </source>
</evidence>
<name>A0ABP8U7N2_9ACTN</name>
<dbReference type="EMBL" id="BAABHK010000002">
    <property type="protein sequence ID" value="GAA4623784.1"/>
    <property type="molecule type" value="Genomic_DNA"/>
</dbReference>
<proteinExistence type="predicted"/>
<organism evidence="1 2">
    <name type="scientific">Actinoallomurus vinaceus</name>
    <dbReference type="NCBI Taxonomy" id="1080074"/>
    <lineage>
        <taxon>Bacteria</taxon>
        <taxon>Bacillati</taxon>
        <taxon>Actinomycetota</taxon>
        <taxon>Actinomycetes</taxon>
        <taxon>Streptosporangiales</taxon>
        <taxon>Thermomonosporaceae</taxon>
        <taxon>Actinoallomurus</taxon>
    </lineage>
</organism>
<protein>
    <submittedName>
        <fullName evidence="1">Uncharacterized protein</fullName>
    </submittedName>
</protein>
<comment type="caution">
    <text evidence="1">The sequence shown here is derived from an EMBL/GenBank/DDBJ whole genome shotgun (WGS) entry which is preliminary data.</text>
</comment>
<sequence>MPQALVNMVDEPEKVAAVHGGIREAGFLSVAIRVIARAAHLAHRAFAAGVAEGREAHLTCCDRRVVQRQVEWMGEDVQTRLRGAFEAGLQRITCWMVPSVSTVIRTLGLSPTESTRL</sequence>
<keyword evidence="2" id="KW-1185">Reference proteome</keyword>
<gene>
    <name evidence="1" type="ORF">GCM10023196_021350</name>
</gene>